<dbReference type="SMART" id="SM00388">
    <property type="entry name" value="HisKA"/>
    <property type="match status" value="1"/>
</dbReference>
<dbReference type="CDD" id="cd00130">
    <property type="entry name" value="PAS"/>
    <property type="match status" value="4"/>
</dbReference>
<dbReference type="Pfam" id="PF02518">
    <property type="entry name" value="HATPase_c"/>
    <property type="match status" value="1"/>
</dbReference>
<dbReference type="InterPro" id="IPR004358">
    <property type="entry name" value="Sig_transdc_His_kin-like_C"/>
</dbReference>
<dbReference type="EC" id="2.7.13.3" evidence="2"/>
<dbReference type="NCBIfam" id="TIGR00229">
    <property type="entry name" value="sensory_box"/>
    <property type="match status" value="4"/>
</dbReference>
<dbReference type="Proteomes" id="UP001549184">
    <property type="component" value="Unassembled WGS sequence"/>
</dbReference>
<dbReference type="SUPFAM" id="SSF47384">
    <property type="entry name" value="Homodimeric domain of signal transducing histidine kinase"/>
    <property type="match status" value="1"/>
</dbReference>
<keyword evidence="4" id="KW-0808">Transferase</keyword>
<dbReference type="PROSITE" id="PS50109">
    <property type="entry name" value="HIS_KIN"/>
    <property type="match status" value="1"/>
</dbReference>
<reference evidence="9 10" key="1">
    <citation type="submission" date="2024-06" db="EMBL/GenBank/DDBJ databases">
        <title>Sorghum-associated microbial communities from plants grown in Nebraska, USA.</title>
        <authorList>
            <person name="Schachtman D."/>
        </authorList>
    </citation>
    <scope>NUCLEOTIDE SEQUENCE [LARGE SCALE GENOMIC DNA]</scope>
    <source>
        <strain evidence="9 10">1073</strain>
    </source>
</reference>
<dbReference type="InterPro" id="IPR003661">
    <property type="entry name" value="HisK_dim/P_dom"/>
</dbReference>
<name>A0ABV2JNV8_9GAMM</name>
<dbReference type="SMART" id="SM00086">
    <property type="entry name" value="PAC"/>
    <property type="match status" value="4"/>
</dbReference>
<keyword evidence="3" id="KW-0597">Phosphoprotein</keyword>
<evidence type="ECO:0000259" key="6">
    <source>
        <dbReference type="PROSITE" id="PS50109"/>
    </source>
</evidence>
<evidence type="ECO:0000256" key="2">
    <source>
        <dbReference type="ARBA" id="ARBA00012438"/>
    </source>
</evidence>
<dbReference type="SMART" id="SM00387">
    <property type="entry name" value="HATPase_c"/>
    <property type="match status" value="1"/>
</dbReference>
<dbReference type="Pfam" id="PF08447">
    <property type="entry name" value="PAS_3"/>
    <property type="match status" value="4"/>
</dbReference>
<dbReference type="Gene3D" id="3.30.450.20">
    <property type="entry name" value="PAS domain"/>
    <property type="match status" value="4"/>
</dbReference>
<feature type="domain" description="PAC" evidence="8">
    <location>
        <begin position="326"/>
        <end position="378"/>
    </location>
</feature>
<dbReference type="PROSITE" id="PS50112">
    <property type="entry name" value="PAS"/>
    <property type="match status" value="3"/>
</dbReference>
<keyword evidence="5" id="KW-0418">Kinase</keyword>
<feature type="domain" description="PAS" evidence="7">
    <location>
        <begin position="127"/>
        <end position="197"/>
    </location>
</feature>
<dbReference type="InterPro" id="IPR000014">
    <property type="entry name" value="PAS"/>
</dbReference>
<dbReference type="InterPro" id="IPR036890">
    <property type="entry name" value="HATPase_C_sf"/>
</dbReference>
<dbReference type="SUPFAM" id="SSF55874">
    <property type="entry name" value="ATPase domain of HSP90 chaperone/DNA topoisomerase II/histidine kinase"/>
    <property type="match status" value="1"/>
</dbReference>
<gene>
    <name evidence="9" type="ORF">ABIC75_000213</name>
</gene>
<dbReference type="Gene3D" id="1.10.287.130">
    <property type="match status" value="1"/>
</dbReference>
<dbReference type="InterPro" id="IPR035965">
    <property type="entry name" value="PAS-like_dom_sf"/>
</dbReference>
<dbReference type="SMART" id="SM00091">
    <property type="entry name" value="PAS"/>
    <property type="match status" value="4"/>
</dbReference>
<keyword evidence="10" id="KW-1185">Reference proteome</keyword>
<evidence type="ECO:0000313" key="10">
    <source>
        <dbReference type="Proteomes" id="UP001549184"/>
    </source>
</evidence>
<dbReference type="InterPro" id="IPR001610">
    <property type="entry name" value="PAC"/>
</dbReference>
<dbReference type="PRINTS" id="PR00344">
    <property type="entry name" value="BCTRLSENSOR"/>
</dbReference>
<evidence type="ECO:0000313" key="9">
    <source>
        <dbReference type="EMBL" id="MET3650511.1"/>
    </source>
</evidence>
<dbReference type="Gene3D" id="3.30.565.10">
    <property type="entry name" value="Histidine kinase-like ATPase, C-terminal domain"/>
    <property type="match status" value="1"/>
</dbReference>
<dbReference type="PROSITE" id="PS50113">
    <property type="entry name" value="PAC"/>
    <property type="match status" value="3"/>
</dbReference>
<feature type="domain" description="PAC" evidence="8">
    <location>
        <begin position="200"/>
        <end position="252"/>
    </location>
</feature>
<dbReference type="InterPro" id="IPR036097">
    <property type="entry name" value="HisK_dim/P_sf"/>
</dbReference>
<dbReference type="Gene3D" id="2.10.70.100">
    <property type="match status" value="1"/>
</dbReference>
<comment type="caution">
    <text evidence="9">The sequence shown here is derived from an EMBL/GenBank/DDBJ whole genome shotgun (WGS) entry which is preliminary data.</text>
</comment>
<sequence>METELTRIFDALPVIAWIALPDGHADFINRCWCDLAGRGTEEISGQGWMALVHPDDLPAMLASWHAMVASGKPGELRVRMRHGDGNHHWHLFRVGPLKNASGHVTRWYGMDTGTGGRQQPAESSPASELDALLTIDAMPLPVAITAPSGEVRRVNRHALHYFGRSFEQLKRSKASEVVHPEDLPYIISAQSKAYETGSTYNVQSRHRRSDGVYRWFNVVGMPLRDAQGHISCWMHLLIDIDDQRRPEEALRTTERKLRSIIHTIPALVWSARIDGSVEFFNQHYLDYVGLSAEQVADWGWKAAVHPDDLDGLADSWQLIMASQAPGETEARLRRFDGEYRWFLFRVNPLRNEAGHIIKWYGISIDIDDRKRTEEQLRRSEAFLAEGQRISMTGSFSWCLDDNEVMLSDELYRIFGFDHDTTVTLDRIAGRIHPDDATLHADKKSDAREVGSDHDYEIRLRMPDGSVKHVHVVSHCAQGRDGQREYIGAIQDVTQRRASEETLGALRSELARMAKINSLGALTASIAHEVNQPLSGVITNASTCLRMLAADPPNIEGAIETARRAIRDGHRASDVITRVRALFSRKSSNTERVNLNDATKEVIALSQSTLKASRVTLKTDFCQDIPPVTGDRVQLQQVILNLLLNASEAMNGVDDRPREILVRTEVDEDARVRLTVQDSGVGFESEGLGKMFETFYTTKSSGMGIGLSISQSIIERHQGTLRAQANNGPGATFWFAIPRAGSDMRTTTSDSDATAPLLRAARVAGSL</sequence>
<evidence type="ECO:0000259" key="8">
    <source>
        <dbReference type="PROSITE" id="PS50113"/>
    </source>
</evidence>
<dbReference type="InterPro" id="IPR052162">
    <property type="entry name" value="Sensor_kinase/Photoreceptor"/>
</dbReference>
<feature type="domain" description="PAS" evidence="7">
    <location>
        <begin position="1"/>
        <end position="71"/>
    </location>
</feature>
<feature type="domain" description="PAS" evidence="7">
    <location>
        <begin position="253"/>
        <end position="323"/>
    </location>
</feature>
<evidence type="ECO:0000259" key="7">
    <source>
        <dbReference type="PROSITE" id="PS50112"/>
    </source>
</evidence>
<evidence type="ECO:0000256" key="1">
    <source>
        <dbReference type="ARBA" id="ARBA00000085"/>
    </source>
</evidence>
<organism evidence="9 10">
    <name type="scientific">Dyella japonica</name>
    <dbReference type="NCBI Taxonomy" id="231455"/>
    <lineage>
        <taxon>Bacteria</taxon>
        <taxon>Pseudomonadati</taxon>
        <taxon>Pseudomonadota</taxon>
        <taxon>Gammaproteobacteria</taxon>
        <taxon>Lysobacterales</taxon>
        <taxon>Rhodanobacteraceae</taxon>
        <taxon>Dyella</taxon>
    </lineage>
</organism>
<dbReference type="InterPro" id="IPR005467">
    <property type="entry name" value="His_kinase_dom"/>
</dbReference>
<dbReference type="SUPFAM" id="SSF55785">
    <property type="entry name" value="PYP-like sensor domain (PAS domain)"/>
    <property type="match status" value="4"/>
</dbReference>
<protein>
    <recommendedName>
        <fullName evidence="2">histidine kinase</fullName>
        <ecNumber evidence="2">2.7.13.3</ecNumber>
    </recommendedName>
</protein>
<dbReference type="InterPro" id="IPR000700">
    <property type="entry name" value="PAS-assoc_C"/>
</dbReference>
<dbReference type="PANTHER" id="PTHR43304">
    <property type="entry name" value="PHYTOCHROME-LIKE PROTEIN CPH1"/>
    <property type="match status" value="1"/>
</dbReference>
<evidence type="ECO:0000256" key="4">
    <source>
        <dbReference type="ARBA" id="ARBA00022679"/>
    </source>
</evidence>
<dbReference type="PANTHER" id="PTHR43304:SF1">
    <property type="entry name" value="PAC DOMAIN-CONTAINING PROTEIN"/>
    <property type="match status" value="1"/>
</dbReference>
<evidence type="ECO:0000256" key="3">
    <source>
        <dbReference type="ARBA" id="ARBA00022553"/>
    </source>
</evidence>
<dbReference type="CDD" id="cd00082">
    <property type="entry name" value="HisKA"/>
    <property type="match status" value="1"/>
</dbReference>
<dbReference type="InterPro" id="IPR013655">
    <property type="entry name" value="PAS_fold_3"/>
</dbReference>
<feature type="domain" description="PAC" evidence="8">
    <location>
        <begin position="453"/>
        <end position="504"/>
    </location>
</feature>
<dbReference type="RefSeq" id="WP_354012008.1">
    <property type="nucleotide sequence ID" value="NZ_JBEPMU010000001.1"/>
</dbReference>
<dbReference type="EMBL" id="JBEPMU010000001">
    <property type="protein sequence ID" value="MET3650511.1"/>
    <property type="molecule type" value="Genomic_DNA"/>
</dbReference>
<feature type="domain" description="Histidine kinase" evidence="6">
    <location>
        <begin position="524"/>
        <end position="740"/>
    </location>
</feature>
<comment type="catalytic activity">
    <reaction evidence="1">
        <text>ATP + protein L-histidine = ADP + protein N-phospho-L-histidine.</text>
        <dbReference type="EC" id="2.7.13.3"/>
    </reaction>
</comment>
<proteinExistence type="predicted"/>
<evidence type="ECO:0000256" key="5">
    <source>
        <dbReference type="ARBA" id="ARBA00022777"/>
    </source>
</evidence>
<accession>A0ABV2JNV8</accession>
<dbReference type="InterPro" id="IPR003594">
    <property type="entry name" value="HATPase_dom"/>
</dbReference>